<gene>
    <name evidence="2" type="ORF">CUN59_07485</name>
</gene>
<dbReference type="RefSeq" id="WP_104387260.1">
    <property type="nucleotide sequence ID" value="NZ_PGEM01000046.1"/>
</dbReference>
<dbReference type="EMBL" id="PGEM01000046">
    <property type="protein sequence ID" value="PPJ63922.1"/>
    <property type="molecule type" value="Genomic_DNA"/>
</dbReference>
<dbReference type="OrthoDB" id="465629at2"/>
<name>A0A2S6CW58_9CYAN</name>
<dbReference type="SUPFAM" id="SSF54427">
    <property type="entry name" value="NTF2-like"/>
    <property type="match status" value="1"/>
</dbReference>
<evidence type="ECO:0000313" key="2">
    <source>
        <dbReference type="EMBL" id="PPJ63922.1"/>
    </source>
</evidence>
<evidence type="ECO:0000313" key="3">
    <source>
        <dbReference type="Proteomes" id="UP000239589"/>
    </source>
</evidence>
<accession>A0A2S6CW58</accession>
<feature type="domain" description="Nuclear transport factor 2" evidence="1">
    <location>
        <begin position="18"/>
        <end position="116"/>
    </location>
</feature>
<dbReference type="Proteomes" id="UP000239589">
    <property type="component" value="Unassembled WGS sequence"/>
</dbReference>
<dbReference type="Pfam" id="PF02136">
    <property type="entry name" value="NTF2"/>
    <property type="match status" value="1"/>
</dbReference>
<reference evidence="2 3" key="1">
    <citation type="submission" date="2018-02" db="EMBL/GenBank/DDBJ databases">
        <title>Discovery of a pederin family compound in a non-symbiotic bloom-forming cyanobacterium.</title>
        <authorList>
            <person name="Kust A."/>
            <person name="Mares J."/>
            <person name="Jokela J."/>
            <person name="Urajova P."/>
            <person name="Hajek J."/>
            <person name="Saurav K."/>
            <person name="Voracova K."/>
            <person name="Fewer D.P."/>
            <person name="Haapaniemi E."/>
            <person name="Permi P."/>
            <person name="Rehakova K."/>
            <person name="Sivonen K."/>
            <person name="Hrouzek P."/>
        </authorList>
    </citation>
    <scope>NUCLEOTIDE SEQUENCE [LARGE SCALE GENOMIC DNA]</scope>
    <source>
        <strain evidence="2 3">CHARLIE-1</strain>
    </source>
</reference>
<dbReference type="InterPro" id="IPR032710">
    <property type="entry name" value="NTF2-like_dom_sf"/>
</dbReference>
<keyword evidence="3" id="KW-1185">Reference proteome</keyword>
<dbReference type="AlphaFoldDB" id="A0A2S6CW58"/>
<proteinExistence type="predicted"/>
<sequence length="149" mass="16417">MTIAEFSSQKSSQITGVTQTTILNYFTTLNAGEFRQTAALFAQHGVMNPPFESAIIGPDAIATYLETEAQDIKAHPQQGISDILPDHHIQIQVTGKVETSWCGVNVMWLFILNQNQQIVAATIKLLASPQDLISLRPPGKEYTIDSELF</sequence>
<dbReference type="InterPro" id="IPR002075">
    <property type="entry name" value="NTF2_dom"/>
</dbReference>
<protein>
    <submittedName>
        <fullName evidence="2">Nuclear transport factor 2</fullName>
    </submittedName>
</protein>
<dbReference type="Gene3D" id="3.10.450.50">
    <property type="match status" value="1"/>
</dbReference>
<evidence type="ECO:0000259" key="1">
    <source>
        <dbReference type="Pfam" id="PF02136"/>
    </source>
</evidence>
<organism evidence="2 3">
    <name type="scientific">Cuspidothrix issatschenkoi CHARLIE-1</name>
    <dbReference type="NCBI Taxonomy" id="2052836"/>
    <lineage>
        <taxon>Bacteria</taxon>
        <taxon>Bacillati</taxon>
        <taxon>Cyanobacteriota</taxon>
        <taxon>Cyanophyceae</taxon>
        <taxon>Nostocales</taxon>
        <taxon>Aphanizomenonaceae</taxon>
        <taxon>Cuspidothrix</taxon>
    </lineage>
</organism>
<comment type="caution">
    <text evidence="2">The sequence shown here is derived from an EMBL/GenBank/DDBJ whole genome shotgun (WGS) entry which is preliminary data.</text>
</comment>